<feature type="signal peptide" evidence="1">
    <location>
        <begin position="1"/>
        <end position="21"/>
    </location>
</feature>
<evidence type="ECO:0008006" key="4">
    <source>
        <dbReference type="Google" id="ProtNLM"/>
    </source>
</evidence>
<evidence type="ECO:0000256" key="1">
    <source>
        <dbReference type="SAM" id="SignalP"/>
    </source>
</evidence>
<dbReference type="RefSeq" id="WP_219937555.1">
    <property type="nucleotide sequence ID" value="NZ_JAGFNY010000014.1"/>
</dbReference>
<protein>
    <recommendedName>
        <fullName evidence="4">DUF3108 domain-containing protein</fullName>
    </recommendedName>
</protein>
<dbReference type="EMBL" id="JAGFNY010000014">
    <property type="protein sequence ID" value="MBW7570334.1"/>
    <property type="molecule type" value="Genomic_DNA"/>
</dbReference>
<dbReference type="Proteomes" id="UP000731465">
    <property type="component" value="Unassembled WGS sequence"/>
</dbReference>
<comment type="caution">
    <text evidence="2">The sequence shown here is derived from an EMBL/GenBank/DDBJ whole genome shotgun (WGS) entry which is preliminary data.</text>
</comment>
<keyword evidence="3" id="KW-1185">Reference proteome</keyword>
<accession>A0ABS7DGD3</accession>
<evidence type="ECO:0000313" key="3">
    <source>
        <dbReference type="Proteomes" id="UP000731465"/>
    </source>
</evidence>
<name>A0ABS7DGD3_9GAMM</name>
<gene>
    <name evidence="2" type="ORF">J5V48_05435</name>
</gene>
<evidence type="ECO:0000313" key="2">
    <source>
        <dbReference type="EMBL" id="MBW7570334.1"/>
    </source>
</evidence>
<sequence length="230" mass="25879">MKALSVFAAALALIYTASSNAYVLTEKFVTEHYGVYEAILGKTEIYNDNLEQIMIKDMTARKKFQTTTIVFNYSSKGLSSTIKEPAVSVITTEQYNNTIPATVNISKDNRYATYSGIFVTQKQLSEMANNKTMQPYLLELSKVPLVLSDLEVQSVSRNFENKLFITNDIKGAVFDIQLIDSIFYTKEKMNDLNSNCKINVLFITDRATDNYPFIFAGHGALNDMKCTKGK</sequence>
<proteinExistence type="predicted"/>
<reference evidence="2 3" key="1">
    <citation type="submission" date="2021-03" db="EMBL/GenBank/DDBJ databases">
        <title>Succinivibrio sp. nov. isolated from feces of cow.</title>
        <authorList>
            <person name="Choi J.-Y."/>
        </authorList>
    </citation>
    <scope>NUCLEOTIDE SEQUENCE [LARGE SCALE GENOMIC DNA]</scope>
    <source>
        <strain evidence="2 3">AGMB01872</strain>
    </source>
</reference>
<keyword evidence="1" id="KW-0732">Signal</keyword>
<feature type="chain" id="PRO_5045285708" description="DUF3108 domain-containing protein" evidence="1">
    <location>
        <begin position="22"/>
        <end position="230"/>
    </location>
</feature>
<organism evidence="2 3">
    <name type="scientific">Succinivibrio faecicola</name>
    <dbReference type="NCBI Taxonomy" id="2820300"/>
    <lineage>
        <taxon>Bacteria</taxon>
        <taxon>Pseudomonadati</taxon>
        <taxon>Pseudomonadota</taxon>
        <taxon>Gammaproteobacteria</taxon>
        <taxon>Aeromonadales</taxon>
        <taxon>Succinivibrionaceae</taxon>
        <taxon>Succinivibrio</taxon>
    </lineage>
</organism>